<dbReference type="AlphaFoldDB" id="A0A146G5E5"/>
<dbReference type="Proteomes" id="UP000076023">
    <property type="component" value="Unassembled WGS sequence"/>
</dbReference>
<proteinExistence type="predicted"/>
<name>A0A146G5E5_TERSA</name>
<evidence type="ECO:0000313" key="2">
    <source>
        <dbReference type="Proteomes" id="UP000076023"/>
    </source>
</evidence>
<protein>
    <submittedName>
        <fullName evidence="1">Uncharacterized protein</fullName>
    </submittedName>
</protein>
<reference evidence="2" key="1">
    <citation type="journal article" date="2017" name="Genome Announc.">
        <title>Draft Genome Sequence of Terrimicrobium sacchariphilum NM-5T, a Facultative Anaerobic Soil Bacterium of the Class Spartobacteria.</title>
        <authorList>
            <person name="Qiu Y.L."/>
            <person name="Tourlousse D.M."/>
            <person name="Matsuura N."/>
            <person name="Ohashi A."/>
            <person name="Sekiguchi Y."/>
        </authorList>
    </citation>
    <scope>NUCLEOTIDE SEQUENCE [LARGE SCALE GENOMIC DNA]</scope>
    <source>
        <strain evidence="2">NM-5</strain>
    </source>
</reference>
<accession>A0A146G5E5</accession>
<sequence length="231" mass="26418">MIHANCRVRLTADDFAFIVRVLSQNESDRVSLVRLLTDEDTRDAILDHDLLAKAILDSPERLPISPQLLFYVLCRRVLRDSKVRSRETSDFIASLLDGFMRTARLDSPEELGQQSMRYISDMLQALGKAGTREAFLLRSHIANYALFVSGIFAENVEQRRRKGAPDISFYEQMGRMNYRAAAEYREAKKFNLQSIYEELSDGFHDVRLALNDLASRLLHVDTPRLPIIAAP</sequence>
<dbReference type="STRING" id="690879.TSACC_2373"/>
<comment type="caution">
    <text evidence="1">The sequence shown here is derived from an EMBL/GenBank/DDBJ whole genome shotgun (WGS) entry which is preliminary data.</text>
</comment>
<keyword evidence="2" id="KW-1185">Reference proteome</keyword>
<organism evidence="1 2">
    <name type="scientific">Terrimicrobium sacchariphilum</name>
    <dbReference type="NCBI Taxonomy" id="690879"/>
    <lineage>
        <taxon>Bacteria</taxon>
        <taxon>Pseudomonadati</taxon>
        <taxon>Verrucomicrobiota</taxon>
        <taxon>Terrimicrobiia</taxon>
        <taxon>Terrimicrobiales</taxon>
        <taxon>Terrimicrobiaceae</taxon>
        <taxon>Terrimicrobium</taxon>
    </lineage>
</organism>
<dbReference type="EMBL" id="BDCO01000002">
    <property type="protein sequence ID" value="GAT31976.1"/>
    <property type="molecule type" value="Genomic_DNA"/>
</dbReference>
<dbReference type="RefSeq" id="WP_075077840.1">
    <property type="nucleotide sequence ID" value="NZ_BDCO01000002.1"/>
</dbReference>
<evidence type="ECO:0000313" key="1">
    <source>
        <dbReference type="EMBL" id="GAT31976.1"/>
    </source>
</evidence>
<gene>
    <name evidence="1" type="ORF">TSACC_2373</name>
</gene>
<dbReference type="OrthoDB" id="185303at2"/>
<dbReference type="InParanoid" id="A0A146G5E5"/>